<sequence>MSGVQKKQSHTEWYFQVFRPTAPLMSTSPPKRPLGKLQDYNKKTETMEPNRDRKTNFRLTSASDWPSIPCLTPTIQHLSVLPAMLADPPMAPWTIGTGAALTSGPSSVRPSRSSADPLIYRPGSSGLTWWTTNCPSSHRRNRESTDTSSRSGWARPSRTLSSPGGGYYCGGEEHLADLFHVNILNCNLSPYC</sequence>
<proteinExistence type="predicted"/>
<reference evidence="2 3" key="1">
    <citation type="submission" date="2022-01" db="EMBL/GenBank/DDBJ databases">
        <title>A chromosomal length assembly of Cordylochernes scorpioides.</title>
        <authorList>
            <person name="Zeh D."/>
            <person name="Zeh J."/>
        </authorList>
    </citation>
    <scope>NUCLEOTIDE SEQUENCE [LARGE SCALE GENOMIC DNA]</scope>
    <source>
        <strain evidence="2">IN4F17</strain>
        <tissue evidence="2">Whole Body</tissue>
    </source>
</reference>
<evidence type="ECO:0000256" key="1">
    <source>
        <dbReference type="SAM" id="MobiDB-lite"/>
    </source>
</evidence>
<dbReference type="EMBL" id="CP092863">
    <property type="protein sequence ID" value="UYV60663.1"/>
    <property type="molecule type" value="Genomic_DNA"/>
</dbReference>
<dbReference type="Proteomes" id="UP001235939">
    <property type="component" value="Chromosome 01"/>
</dbReference>
<organism evidence="2 3">
    <name type="scientific">Cordylochernes scorpioides</name>
    <dbReference type="NCBI Taxonomy" id="51811"/>
    <lineage>
        <taxon>Eukaryota</taxon>
        <taxon>Metazoa</taxon>
        <taxon>Ecdysozoa</taxon>
        <taxon>Arthropoda</taxon>
        <taxon>Chelicerata</taxon>
        <taxon>Arachnida</taxon>
        <taxon>Pseudoscorpiones</taxon>
        <taxon>Cheliferoidea</taxon>
        <taxon>Chernetidae</taxon>
        <taxon>Cordylochernes</taxon>
    </lineage>
</organism>
<evidence type="ECO:0000313" key="2">
    <source>
        <dbReference type="EMBL" id="UYV60663.1"/>
    </source>
</evidence>
<accession>A0ABY6JW15</accession>
<keyword evidence="3" id="KW-1185">Reference proteome</keyword>
<gene>
    <name evidence="2" type="ORF">LAZ67_1001789</name>
</gene>
<name>A0ABY6JW15_9ARAC</name>
<evidence type="ECO:0000313" key="3">
    <source>
        <dbReference type="Proteomes" id="UP001235939"/>
    </source>
</evidence>
<feature type="region of interest" description="Disordered" evidence="1">
    <location>
        <begin position="131"/>
        <end position="160"/>
    </location>
</feature>
<protein>
    <submittedName>
        <fullName evidence="2">Uncharacterized protein</fullName>
    </submittedName>
</protein>